<dbReference type="Pfam" id="PF13439">
    <property type="entry name" value="Glyco_transf_4"/>
    <property type="match status" value="1"/>
</dbReference>
<dbReference type="PANTHER" id="PTHR45947:SF3">
    <property type="entry name" value="SULFOQUINOVOSYL TRANSFERASE SQD2"/>
    <property type="match status" value="1"/>
</dbReference>
<protein>
    <submittedName>
        <fullName evidence="4">Glycosyltransferase involved in cell wall bisynthesis</fullName>
    </submittedName>
</protein>
<dbReference type="EMBL" id="FOSW01000004">
    <property type="protein sequence ID" value="SFK92568.1"/>
    <property type="molecule type" value="Genomic_DNA"/>
</dbReference>
<evidence type="ECO:0000256" key="2">
    <source>
        <dbReference type="ARBA" id="ARBA00022679"/>
    </source>
</evidence>
<dbReference type="GO" id="GO:0016758">
    <property type="term" value="F:hexosyltransferase activity"/>
    <property type="evidence" value="ECO:0007669"/>
    <property type="project" value="TreeGrafter"/>
</dbReference>
<dbReference type="Proteomes" id="UP000199152">
    <property type="component" value="Unassembled WGS sequence"/>
</dbReference>
<sequence>MSRVAIIHPWMPAYRVEFFESLKADLERQGIQVDIITGAPPPEWKERGDSVVTDAVRITRTYSPSIRGRALLLKVLPREVLTSGRYDLIVVEHAVRNLETYCLLALPWTRRKVAWWGHGRTYTKPESNYVTVAKRWLARQGVWFFAYTSGGARAVAAAGVAPDRITVVNNTIDVRSLEQAISSTSPSDLSRLAAQHDLRGKTGLFVGGLDADKRLPFLLEAARLIHAEEPDFRLLVAGDGSQRRIVHEAAESLPFIRYVGRATGLDKALLLASAQVLMMPGRVGLIAVDSFASRLPIVTTNWPWHAPEFEYLDESNSVVLDDSVTAYAGGCVRLLNDPERLLDLGNGCARSSVLYSTEAMVRRFSEGIQNAIMLVRPHG</sequence>
<dbReference type="AlphaFoldDB" id="A0A1I4DG06"/>
<organism evidence="4 5">
    <name type="scientific">Geodermatophilus ruber</name>
    <dbReference type="NCBI Taxonomy" id="504800"/>
    <lineage>
        <taxon>Bacteria</taxon>
        <taxon>Bacillati</taxon>
        <taxon>Actinomycetota</taxon>
        <taxon>Actinomycetes</taxon>
        <taxon>Geodermatophilales</taxon>
        <taxon>Geodermatophilaceae</taxon>
        <taxon>Geodermatophilus</taxon>
    </lineage>
</organism>
<keyword evidence="1" id="KW-0328">Glycosyltransferase</keyword>
<name>A0A1I4DG06_9ACTN</name>
<evidence type="ECO:0000313" key="4">
    <source>
        <dbReference type="EMBL" id="SFK92568.1"/>
    </source>
</evidence>
<dbReference type="CDD" id="cd03801">
    <property type="entry name" value="GT4_PimA-like"/>
    <property type="match status" value="1"/>
</dbReference>
<dbReference type="PANTHER" id="PTHR45947">
    <property type="entry name" value="SULFOQUINOVOSYL TRANSFERASE SQD2"/>
    <property type="match status" value="1"/>
</dbReference>
<dbReference type="InterPro" id="IPR028098">
    <property type="entry name" value="Glyco_trans_4-like_N"/>
</dbReference>
<dbReference type="InterPro" id="IPR050194">
    <property type="entry name" value="Glycosyltransferase_grp1"/>
</dbReference>
<dbReference type="Pfam" id="PF13692">
    <property type="entry name" value="Glyco_trans_1_4"/>
    <property type="match status" value="1"/>
</dbReference>
<dbReference type="Gene3D" id="3.40.50.2000">
    <property type="entry name" value="Glycogen Phosphorylase B"/>
    <property type="match status" value="2"/>
</dbReference>
<evidence type="ECO:0000313" key="5">
    <source>
        <dbReference type="Proteomes" id="UP000199152"/>
    </source>
</evidence>
<dbReference type="STRING" id="504800.SAMN04488085_104382"/>
<dbReference type="InParanoid" id="A0A1I4DG06"/>
<evidence type="ECO:0000256" key="1">
    <source>
        <dbReference type="ARBA" id="ARBA00022676"/>
    </source>
</evidence>
<reference evidence="4 5" key="1">
    <citation type="submission" date="2016-10" db="EMBL/GenBank/DDBJ databases">
        <authorList>
            <person name="de Groot N.N."/>
        </authorList>
    </citation>
    <scope>NUCLEOTIDE SEQUENCE [LARGE SCALE GENOMIC DNA]</scope>
    <source>
        <strain evidence="4 5">DSM 45317</strain>
    </source>
</reference>
<proteinExistence type="predicted"/>
<keyword evidence="5" id="KW-1185">Reference proteome</keyword>
<dbReference type="GO" id="GO:1901137">
    <property type="term" value="P:carbohydrate derivative biosynthetic process"/>
    <property type="evidence" value="ECO:0007669"/>
    <property type="project" value="UniProtKB-ARBA"/>
</dbReference>
<gene>
    <name evidence="4" type="ORF">SAMN04488085_104382</name>
</gene>
<keyword evidence="2 4" id="KW-0808">Transferase</keyword>
<accession>A0A1I4DG06</accession>
<feature type="domain" description="Glycosyltransferase subfamily 4-like N-terminal" evidence="3">
    <location>
        <begin position="22"/>
        <end position="174"/>
    </location>
</feature>
<evidence type="ECO:0000259" key="3">
    <source>
        <dbReference type="Pfam" id="PF13439"/>
    </source>
</evidence>
<dbReference type="SUPFAM" id="SSF53756">
    <property type="entry name" value="UDP-Glycosyltransferase/glycogen phosphorylase"/>
    <property type="match status" value="1"/>
</dbReference>